<dbReference type="EnsemblMetazoa" id="Aqu2.1.10814_001">
    <property type="protein sequence ID" value="Aqu2.1.10814_001"/>
    <property type="gene ID" value="Aqu2.1.10814"/>
</dbReference>
<protein>
    <recommendedName>
        <fullName evidence="3">ZU5 domain-containing protein</fullName>
    </recommendedName>
</protein>
<accession>A0A1X7T8E9</accession>
<dbReference type="OrthoDB" id="5973910at2759"/>
<evidence type="ECO:0008006" key="3">
    <source>
        <dbReference type="Google" id="ProtNLM"/>
    </source>
</evidence>
<dbReference type="InParanoid" id="A0A1X7T8E9"/>
<organism evidence="2">
    <name type="scientific">Amphimedon queenslandica</name>
    <name type="common">Sponge</name>
    <dbReference type="NCBI Taxonomy" id="400682"/>
    <lineage>
        <taxon>Eukaryota</taxon>
        <taxon>Metazoa</taxon>
        <taxon>Porifera</taxon>
        <taxon>Demospongiae</taxon>
        <taxon>Heteroscleromorpha</taxon>
        <taxon>Haplosclerida</taxon>
        <taxon>Niphatidae</taxon>
        <taxon>Amphimedon</taxon>
    </lineage>
</organism>
<keyword evidence="1" id="KW-0175">Coiled coil</keyword>
<proteinExistence type="predicted"/>
<reference evidence="2" key="1">
    <citation type="submission" date="2017-05" db="UniProtKB">
        <authorList>
            <consortium name="EnsemblMetazoa"/>
        </authorList>
    </citation>
    <scope>IDENTIFICATION</scope>
</reference>
<evidence type="ECO:0000256" key="1">
    <source>
        <dbReference type="SAM" id="Coils"/>
    </source>
</evidence>
<feature type="coiled-coil region" evidence="1">
    <location>
        <begin position="34"/>
        <end position="68"/>
    </location>
</feature>
<name>A0A1X7T8E9_AMPQE</name>
<evidence type="ECO:0000313" key="2">
    <source>
        <dbReference type="EnsemblMetazoa" id="Aqu2.1.10814_001"/>
    </source>
</evidence>
<dbReference type="AlphaFoldDB" id="A0A1X7T8E9"/>
<sequence length="267" mass="30176">MSIVATMDKHQKWWQDNELTQKLQKKLQEQIQTSSSLMKQKESALTEKEELQKKIDDLQQELDLLQLKSHKKVSGQCDKTITQSVLDKEVQFNYLVPSQDNLEGLSECQIAGKKLFLVQGDKPQLMNWEEYGLRISVPEDSLSASETVEVSVLALVGGHFKFPDNTRLVSAVYAISTSPLLKSLRIEMQHCIDLSDPSLSKYLKFAVAPVHTASLPYQFSLIEGGEFPACQRYGWIERSKFCQLAIVGKEEEENGGGRNEERNGPGR</sequence>